<gene>
    <name evidence="2" type="ORF">GFSPODELE1_LOCUS8594</name>
</gene>
<dbReference type="InterPro" id="IPR036047">
    <property type="entry name" value="F-box-like_dom_sf"/>
</dbReference>
<dbReference type="Pfam" id="PF12937">
    <property type="entry name" value="F-box-like"/>
    <property type="match status" value="1"/>
</dbReference>
<reference evidence="3" key="1">
    <citation type="submission" date="2024-04" db="EMBL/GenBank/DDBJ databases">
        <authorList>
            <person name="Shaw F."/>
            <person name="Minotto A."/>
        </authorList>
    </citation>
    <scope>NUCLEOTIDE SEQUENCE [LARGE SCALE GENOMIC DNA]</scope>
</reference>
<dbReference type="InterPro" id="IPR032675">
    <property type="entry name" value="LRR_dom_sf"/>
</dbReference>
<evidence type="ECO:0000259" key="1">
    <source>
        <dbReference type="Pfam" id="PF12937"/>
    </source>
</evidence>
<organism evidence="2 3">
    <name type="scientific">Somion occarium</name>
    <dbReference type="NCBI Taxonomy" id="3059160"/>
    <lineage>
        <taxon>Eukaryota</taxon>
        <taxon>Fungi</taxon>
        <taxon>Dikarya</taxon>
        <taxon>Basidiomycota</taxon>
        <taxon>Agaricomycotina</taxon>
        <taxon>Agaricomycetes</taxon>
        <taxon>Polyporales</taxon>
        <taxon>Cerrenaceae</taxon>
        <taxon>Somion</taxon>
    </lineage>
</organism>
<feature type="domain" description="F-box" evidence="1">
    <location>
        <begin position="45"/>
        <end position="91"/>
    </location>
</feature>
<accession>A0ABP1DY85</accession>
<keyword evidence="3" id="KW-1185">Reference proteome</keyword>
<evidence type="ECO:0000313" key="3">
    <source>
        <dbReference type="Proteomes" id="UP001497453"/>
    </source>
</evidence>
<evidence type="ECO:0000313" key="2">
    <source>
        <dbReference type="EMBL" id="CAL1711974.1"/>
    </source>
</evidence>
<name>A0ABP1DY85_9APHY</name>
<dbReference type="Gene3D" id="3.80.10.10">
    <property type="entry name" value="Ribonuclease Inhibitor"/>
    <property type="match status" value="1"/>
</dbReference>
<protein>
    <recommendedName>
        <fullName evidence="1">F-box domain-containing protein</fullName>
    </recommendedName>
</protein>
<dbReference type="PANTHER" id="PTHR38926">
    <property type="entry name" value="F-BOX DOMAIN CONTAINING PROTEIN, EXPRESSED"/>
    <property type="match status" value="1"/>
</dbReference>
<dbReference type="Proteomes" id="UP001497453">
    <property type="component" value="Chromosome 6"/>
</dbReference>
<dbReference type="EMBL" id="OZ037949">
    <property type="protein sequence ID" value="CAL1711974.1"/>
    <property type="molecule type" value="Genomic_DNA"/>
</dbReference>
<sequence length="563" mass="63453">MSVPSSVESSILSDKAIDKGIQLPENIDHHTRAITTLPREMNRVLPPEILEQIFLVLRAGCRSYRWMRVTHVCHYWREVALQSARLWSYINLPCHNVAHAEELLRRSKETALSVVGDITHTVPGQPAHITVSSGRSSPYTIFEVIFRAFARMVTIELSGPPSDFDFSLVVTKLKEGSSKLRFVTLEHSNSEFGSMSLDPFPNCVRFPQLEVLKLTGFDVSLVLPLFPNTPNLRVLQIPRFEDCGSMVSLLDMLRHLPHLQSLSLVYEKKHNDDHASGLPTTSSEVSLPQLKILDIELASACAIYLFTRLLFPSHCQVKVSMDSSLFAPSPDRLLDVASSIVACVMGPRIIGDPIPLVSAYISPDSLRQVRLLAWTEGIELDDIEAFGRTKTISKIRCSPKLDVTAISSQSVEILIALFRAMMLSDIEELFITWLDFIESRVWLCIMEGLPNLKRLVIVYTRTGILPDILGSITESGILLPALQSVHLHRGTFWNPEANIEPTLTREALGESLLKRKQHGAMLKRLRVTMAAYLAEPKEWNELVEELEYTTRDVQLRYLGRRRS</sequence>
<dbReference type="SUPFAM" id="SSF81383">
    <property type="entry name" value="F-box domain"/>
    <property type="match status" value="1"/>
</dbReference>
<proteinExistence type="predicted"/>
<dbReference type="InterPro" id="IPR001810">
    <property type="entry name" value="F-box_dom"/>
</dbReference>
<dbReference type="PANTHER" id="PTHR38926:SF5">
    <property type="entry name" value="F-BOX AND LEUCINE-RICH REPEAT PROTEIN 6"/>
    <property type="match status" value="1"/>
</dbReference>
<dbReference type="SUPFAM" id="SSF52047">
    <property type="entry name" value="RNI-like"/>
    <property type="match status" value="1"/>
</dbReference>
<dbReference type="Gene3D" id="1.20.1280.50">
    <property type="match status" value="1"/>
</dbReference>